<keyword evidence="6" id="KW-0411">Iron-sulfur</keyword>
<evidence type="ECO:0000256" key="2">
    <source>
        <dbReference type="ARBA" id="ARBA00022485"/>
    </source>
</evidence>
<dbReference type="Gene3D" id="3.20.20.70">
    <property type="entry name" value="Aldolase class I"/>
    <property type="match status" value="1"/>
</dbReference>
<reference evidence="8 9" key="1">
    <citation type="submission" date="2013-08" db="EMBL/GenBank/DDBJ databases">
        <authorList>
            <person name="Weinstock G."/>
            <person name="Sodergren E."/>
            <person name="Wylie T."/>
            <person name="Fulton L."/>
            <person name="Fulton R."/>
            <person name="Fronick C."/>
            <person name="O'Laughlin M."/>
            <person name="Godfrey J."/>
            <person name="Miner T."/>
            <person name="Herter B."/>
            <person name="Appelbaum E."/>
            <person name="Cordes M."/>
            <person name="Lek S."/>
            <person name="Wollam A."/>
            <person name="Pepin K.H."/>
            <person name="Palsikar V.B."/>
            <person name="Mitreva M."/>
            <person name="Wilson R.K."/>
        </authorList>
    </citation>
    <scope>NUCLEOTIDE SEQUENCE [LARGE SCALE GENOMIC DNA]</scope>
    <source>
        <strain evidence="8 9">ATCC 700332</strain>
    </source>
</reference>
<dbReference type="Proteomes" id="UP000016649">
    <property type="component" value="Unassembled WGS sequence"/>
</dbReference>
<dbReference type="CDD" id="cd01335">
    <property type="entry name" value="Radical_SAM"/>
    <property type="match status" value="1"/>
</dbReference>
<name>A0ABN0NX53_TRELE</name>
<dbReference type="NCBIfam" id="TIGR02495">
    <property type="entry name" value="NrdG2"/>
    <property type="match status" value="1"/>
</dbReference>
<feature type="domain" description="Radical SAM core" evidence="7">
    <location>
        <begin position="13"/>
        <end position="236"/>
    </location>
</feature>
<dbReference type="RefSeq" id="WP_021687828.1">
    <property type="nucleotide sequence ID" value="NZ_KI260569.1"/>
</dbReference>
<accession>A0ABN0NX53</accession>
<keyword evidence="3" id="KW-0949">S-adenosyl-L-methionine</keyword>
<evidence type="ECO:0000256" key="6">
    <source>
        <dbReference type="ARBA" id="ARBA00023014"/>
    </source>
</evidence>
<keyword evidence="9" id="KW-1185">Reference proteome</keyword>
<evidence type="ECO:0000259" key="7">
    <source>
        <dbReference type="PROSITE" id="PS51918"/>
    </source>
</evidence>
<sequence>MLCGALIKTTLADYPGKVACAWFLTGCSLRCPYCYNGDLVFNRLPPENSYTEQQVFEHLQKRCNVLSGFVISGGEALLHDEIGSIIEKAKKIGYAVKLDTNGMHPDKLEKLFEKTETTPDFIALDIKTSAQRYSLLGSGTEVNNAQKSLKRCIELCRRLSSTCVEYRTVLVPPLVKKDDIKNIASLLPQNALWRFAAFRAENCINPAYNDIVPYSESEMQDIVRYAQNFIPDSILR</sequence>
<dbReference type="PANTHER" id="PTHR30352">
    <property type="entry name" value="PYRUVATE FORMATE-LYASE-ACTIVATING ENZYME"/>
    <property type="match status" value="1"/>
</dbReference>
<dbReference type="InterPro" id="IPR012840">
    <property type="entry name" value="NrdG2"/>
</dbReference>
<dbReference type="InterPro" id="IPR058240">
    <property type="entry name" value="rSAM_sf"/>
</dbReference>
<dbReference type="SUPFAM" id="SSF102114">
    <property type="entry name" value="Radical SAM enzymes"/>
    <property type="match status" value="1"/>
</dbReference>
<dbReference type="SFLD" id="SFLDG01094">
    <property type="entry name" value="Uncharacterised_Radical_SAM_Su"/>
    <property type="match status" value="1"/>
</dbReference>
<dbReference type="InterPro" id="IPR034457">
    <property type="entry name" value="Organic_radical-activating"/>
</dbReference>
<dbReference type="Pfam" id="PF04055">
    <property type="entry name" value="Radical_SAM"/>
    <property type="match status" value="1"/>
</dbReference>
<keyword evidence="2" id="KW-0004">4Fe-4S</keyword>
<keyword evidence="5" id="KW-0408">Iron</keyword>
<gene>
    <name evidence="8" type="ORF">HMPREF9193_01627</name>
</gene>
<dbReference type="PROSITE" id="PS51918">
    <property type="entry name" value="RADICAL_SAM"/>
    <property type="match status" value="1"/>
</dbReference>
<keyword evidence="4" id="KW-0479">Metal-binding</keyword>
<dbReference type="InterPro" id="IPR007197">
    <property type="entry name" value="rSAM"/>
</dbReference>
<comment type="cofactor">
    <cofactor evidence="1">
        <name>[4Fe-4S] cluster</name>
        <dbReference type="ChEBI" id="CHEBI:49883"/>
    </cofactor>
</comment>
<dbReference type="SFLD" id="SFLDS00029">
    <property type="entry name" value="Radical_SAM"/>
    <property type="match status" value="1"/>
</dbReference>
<comment type="caution">
    <text evidence="8">The sequence shown here is derived from an EMBL/GenBank/DDBJ whole genome shotgun (WGS) entry which is preliminary data.</text>
</comment>
<dbReference type="EMBL" id="AWVH01000039">
    <property type="protein sequence ID" value="ERJ91969.1"/>
    <property type="molecule type" value="Genomic_DNA"/>
</dbReference>
<evidence type="ECO:0000313" key="8">
    <source>
        <dbReference type="EMBL" id="ERJ91969.1"/>
    </source>
</evidence>
<evidence type="ECO:0000256" key="3">
    <source>
        <dbReference type="ARBA" id="ARBA00022691"/>
    </source>
</evidence>
<organism evidence="8 9">
    <name type="scientific">Treponema lecithinolyticum ATCC 700332</name>
    <dbReference type="NCBI Taxonomy" id="1321815"/>
    <lineage>
        <taxon>Bacteria</taxon>
        <taxon>Pseudomonadati</taxon>
        <taxon>Spirochaetota</taxon>
        <taxon>Spirochaetia</taxon>
        <taxon>Spirochaetales</taxon>
        <taxon>Treponemataceae</taxon>
        <taxon>Treponema</taxon>
    </lineage>
</organism>
<evidence type="ECO:0000313" key="9">
    <source>
        <dbReference type="Proteomes" id="UP000016649"/>
    </source>
</evidence>
<evidence type="ECO:0000256" key="5">
    <source>
        <dbReference type="ARBA" id="ARBA00023004"/>
    </source>
</evidence>
<evidence type="ECO:0000256" key="1">
    <source>
        <dbReference type="ARBA" id="ARBA00001966"/>
    </source>
</evidence>
<dbReference type="PANTHER" id="PTHR30352:SF13">
    <property type="entry name" value="GLYCYL-RADICAL ENZYME ACTIVATING ENZYME YJJW-RELATED"/>
    <property type="match status" value="1"/>
</dbReference>
<evidence type="ECO:0000256" key="4">
    <source>
        <dbReference type="ARBA" id="ARBA00022723"/>
    </source>
</evidence>
<proteinExistence type="predicted"/>
<protein>
    <submittedName>
        <fullName evidence="8">Anaerobic ribonucleoside-triphosphate reductase activating protein</fullName>
    </submittedName>
</protein>
<dbReference type="InterPro" id="IPR013785">
    <property type="entry name" value="Aldolase_TIM"/>
</dbReference>